<keyword evidence="1" id="KW-1133">Transmembrane helix</keyword>
<sequence>MSLGKQVKAEGIVKIWGRFRYLWNSVAFYIQIMQFGSVLLLVFNDSLRDWLRNTLGVSVPFGVFMATIFILLMGMIVFEHKYTIPGSQKYAGEQFIKHSPFHDMQTQIEAIAKDQQKIKEQLGIKD</sequence>
<dbReference type="AlphaFoldDB" id="A0A6M3KVI1"/>
<name>A0A6M3KVI1_9ZZZZ</name>
<keyword evidence="1" id="KW-0472">Membrane</keyword>
<dbReference type="EMBL" id="MT142593">
    <property type="protein sequence ID" value="QJA85752.1"/>
    <property type="molecule type" value="Genomic_DNA"/>
</dbReference>
<gene>
    <name evidence="2" type="ORF">MM415B02178_0008</name>
</gene>
<evidence type="ECO:0000256" key="1">
    <source>
        <dbReference type="SAM" id="Phobius"/>
    </source>
</evidence>
<accession>A0A6M3KVI1</accession>
<organism evidence="2">
    <name type="scientific">viral metagenome</name>
    <dbReference type="NCBI Taxonomy" id="1070528"/>
    <lineage>
        <taxon>unclassified sequences</taxon>
        <taxon>metagenomes</taxon>
        <taxon>organismal metagenomes</taxon>
    </lineage>
</organism>
<keyword evidence="1" id="KW-0812">Transmembrane</keyword>
<feature type="transmembrane region" description="Helical" evidence="1">
    <location>
        <begin position="21"/>
        <end position="43"/>
    </location>
</feature>
<reference evidence="2" key="1">
    <citation type="submission" date="2020-03" db="EMBL/GenBank/DDBJ databases">
        <title>The deep terrestrial virosphere.</title>
        <authorList>
            <person name="Holmfeldt K."/>
            <person name="Nilsson E."/>
            <person name="Simone D."/>
            <person name="Lopez-Fernandez M."/>
            <person name="Wu X."/>
            <person name="de Brujin I."/>
            <person name="Lundin D."/>
            <person name="Andersson A."/>
            <person name="Bertilsson S."/>
            <person name="Dopson M."/>
        </authorList>
    </citation>
    <scope>NUCLEOTIDE SEQUENCE</scope>
    <source>
        <strain evidence="2">MM415B02178</strain>
    </source>
</reference>
<protein>
    <submittedName>
        <fullName evidence="2">Uncharacterized protein</fullName>
    </submittedName>
</protein>
<evidence type="ECO:0000313" key="2">
    <source>
        <dbReference type="EMBL" id="QJA85752.1"/>
    </source>
</evidence>
<proteinExistence type="predicted"/>
<feature type="transmembrane region" description="Helical" evidence="1">
    <location>
        <begin position="55"/>
        <end position="78"/>
    </location>
</feature>